<dbReference type="EMBL" id="CAJNOT010003553">
    <property type="protein sequence ID" value="CAF1389705.1"/>
    <property type="molecule type" value="Genomic_DNA"/>
</dbReference>
<evidence type="ECO:0000313" key="1">
    <source>
        <dbReference type="EMBL" id="CAF1389705.1"/>
    </source>
</evidence>
<comment type="caution">
    <text evidence="1">The sequence shown here is derived from an EMBL/GenBank/DDBJ whole genome shotgun (WGS) entry which is preliminary data.</text>
</comment>
<evidence type="ECO:0000313" key="2">
    <source>
        <dbReference type="Proteomes" id="UP000663864"/>
    </source>
</evidence>
<gene>
    <name evidence="1" type="ORF">ZHD862_LOCUS32557</name>
</gene>
<protein>
    <submittedName>
        <fullName evidence="1">Uncharacterized protein</fullName>
    </submittedName>
</protein>
<sequence length="84" mass="9794">MLTLVKYLITNEYTHSILDIYHRYLPLNANNSENNPSTSLYEFIIYILSSIDMHSGMIENDEELIMSLVPSHFRLVIIMITTND</sequence>
<accession>A0A815K1J9</accession>
<dbReference type="Proteomes" id="UP000663864">
    <property type="component" value="Unassembled WGS sequence"/>
</dbReference>
<dbReference type="AlphaFoldDB" id="A0A815K1J9"/>
<organism evidence="1 2">
    <name type="scientific">Rotaria sordida</name>
    <dbReference type="NCBI Taxonomy" id="392033"/>
    <lineage>
        <taxon>Eukaryota</taxon>
        <taxon>Metazoa</taxon>
        <taxon>Spiralia</taxon>
        <taxon>Gnathifera</taxon>
        <taxon>Rotifera</taxon>
        <taxon>Eurotatoria</taxon>
        <taxon>Bdelloidea</taxon>
        <taxon>Philodinida</taxon>
        <taxon>Philodinidae</taxon>
        <taxon>Rotaria</taxon>
    </lineage>
</organism>
<reference evidence="1" key="1">
    <citation type="submission" date="2021-02" db="EMBL/GenBank/DDBJ databases">
        <authorList>
            <person name="Nowell W R."/>
        </authorList>
    </citation>
    <scope>NUCLEOTIDE SEQUENCE</scope>
</reference>
<name>A0A815K1J9_9BILA</name>
<proteinExistence type="predicted"/>